<dbReference type="PANTHER" id="PTHR13604">
    <property type="entry name" value="DC12-RELATED"/>
    <property type="match status" value="1"/>
</dbReference>
<dbReference type="Pfam" id="PF02586">
    <property type="entry name" value="SRAP"/>
    <property type="match status" value="1"/>
</dbReference>
<keyword evidence="2 8" id="KW-0645">Protease</keyword>
<evidence type="ECO:0000256" key="4">
    <source>
        <dbReference type="ARBA" id="ARBA00022801"/>
    </source>
</evidence>
<evidence type="ECO:0000256" key="8">
    <source>
        <dbReference type="RuleBase" id="RU364100"/>
    </source>
</evidence>
<gene>
    <name evidence="10" type="ORF">CMC5_005210</name>
</gene>
<dbReference type="GO" id="GO:0106300">
    <property type="term" value="P:protein-DNA covalent cross-linking repair"/>
    <property type="evidence" value="ECO:0007669"/>
    <property type="project" value="InterPro"/>
</dbReference>
<dbReference type="GO" id="GO:0008233">
    <property type="term" value="F:peptidase activity"/>
    <property type="evidence" value="ECO:0007669"/>
    <property type="project" value="UniProtKB-KW"/>
</dbReference>
<dbReference type="InterPro" id="IPR003738">
    <property type="entry name" value="SRAP"/>
</dbReference>
<keyword evidence="6" id="KW-0238">DNA-binding</keyword>
<comment type="similarity">
    <text evidence="1 8">Belongs to the SOS response-associated peptidase family.</text>
</comment>
<keyword evidence="7" id="KW-0456">Lyase</keyword>
<evidence type="ECO:0000256" key="1">
    <source>
        <dbReference type="ARBA" id="ARBA00008136"/>
    </source>
</evidence>
<dbReference type="GO" id="GO:0003697">
    <property type="term" value="F:single-stranded DNA binding"/>
    <property type="evidence" value="ECO:0007669"/>
    <property type="project" value="InterPro"/>
</dbReference>
<sequence length="319" mass="34278">MCARYTLTVPDFGALAQALLVPLDDEIGSHYRPHFNIAPGTTQLILHLAPPDRDENAEEAVVSGRTRGAGPRAQAPRSGRAGGASAAGGRVLVEANWGLLNRWVKDPAEARRHVNARAEGVREKPSFREAFARRRCVIPADGFYEWTGPKGARQPVWFHPQRGGLLHLAGLHETWHDPTTGEGFRTFVILTTAANDVVAPLHDRMPVLLAPEDVDAWLDVEGSNLDEVEALMRPAPAKVLALRPVSRRVNTTREDDPGLLDAVEEEAEAPREASPARSAAGTHGAPAGRGGAVKGRGKKHAVDDGQLALPLFGEKPGRG</sequence>
<dbReference type="STRING" id="52.CMC5_005210"/>
<dbReference type="OrthoDB" id="6192129at2"/>
<evidence type="ECO:0000256" key="6">
    <source>
        <dbReference type="ARBA" id="ARBA00023125"/>
    </source>
</evidence>
<feature type="region of interest" description="Disordered" evidence="9">
    <location>
        <begin position="264"/>
        <end position="319"/>
    </location>
</feature>
<dbReference type="SUPFAM" id="SSF143081">
    <property type="entry name" value="BB1717-like"/>
    <property type="match status" value="1"/>
</dbReference>
<keyword evidence="5" id="KW-0190">Covalent protein-DNA linkage</keyword>
<dbReference type="GO" id="GO:0006508">
    <property type="term" value="P:proteolysis"/>
    <property type="evidence" value="ECO:0007669"/>
    <property type="project" value="UniProtKB-KW"/>
</dbReference>
<keyword evidence="11" id="KW-1185">Reference proteome</keyword>
<evidence type="ECO:0000256" key="7">
    <source>
        <dbReference type="ARBA" id="ARBA00023239"/>
    </source>
</evidence>
<dbReference type="EMBL" id="CP012159">
    <property type="protein sequence ID" value="AKT36408.1"/>
    <property type="molecule type" value="Genomic_DNA"/>
</dbReference>
<name>A0A0K1E752_CHOCO</name>
<dbReference type="EC" id="3.4.-.-" evidence="8"/>
<dbReference type="PANTHER" id="PTHR13604:SF0">
    <property type="entry name" value="ABASIC SITE PROCESSING PROTEIN HMCES"/>
    <property type="match status" value="1"/>
</dbReference>
<dbReference type="Gene3D" id="3.90.1680.10">
    <property type="entry name" value="SOS response associated peptidase-like"/>
    <property type="match status" value="1"/>
</dbReference>
<keyword evidence="3" id="KW-0227">DNA damage</keyword>
<dbReference type="GO" id="GO:0016829">
    <property type="term" value="F:lyase activity"/>
    <property type="evidence" value="ECO:0007669"/>
    <property type="project" value="UniProtKB-KW"/>
</dbReference>
<dbReference type="AlphaFoldDB" id="A0A0K1E752"/>
<evidence type="ECO:0000256" key="2">
    <source>
        <dbReference type="ARBA" id="ARBA00022670"/>
    </source>
</evidence>
<accession>A0A0K1E752</accession>
<keyword evidence="4 8" id="KW-0378">Hydrolase</keyword>
<evidence type="ECO:0000313" key="10">
    <source>
        <dbReference type="EMBL" id="AKT36408.1"/>
    </source>
</evidence>
<dbReference type="Proteomes" id="UP000067626">
    <property type="component" value="Chromosome"/>
</dbReference>
<dbReference type="KEGG" id="ccro:CMC5_005210"/>
<dbReference type="InterPro" id="IPR036590">
    <property type="entry name" value="SRAP-like"/>
</dbReference>
<proteinExistence type="inferred from homology"/>
<evidence type="ECO:0000256" key="9">
    <source>
        <dbReference type="SAM" id="MobiDB-lite"/>
    </source>
</evidence>
<evidence type="ECO:0000256" key="5">
    <source>
        <dbReference type="ARBA" id="ARBA00023124"/>
    </source>
</evidence>
<feature type="compositionally biased region" description="Low complexity" evidence="9">
    <location>
        <begin position="272"/>
        <end position="286"/>
    </location>
</feature>
<feature type="compositionally biased region" description="Low complexity" evidence="9">
    <location>
        <begin position="64"/>
        <end position="79"/>
    </location>
</feature>
<evidence type="ECO:0000313" key="11">
    <source>
        <dbReference type="Proteomes" id="UP000067626"/>
    </source>
</evidence>
<organism evidence="10 11">
    <name type="scientific">Chondromyces crocatus</name>
    <dbReference type="NCBI Taxonomy" id="52"/>
    <lineage>
        <taxon>Bacteria</taxon>
        <taxon>Pseudomonadati</taxon>
        <taxon>Myxococcota</taxon>
        <taxon>Polyangia</taxon>
        <taxon>Polyangiales</taxon>
        <taxon>Polyangiaceae</taxon>
        <taxon>Chondromyces</taxon>
    </lineage>
</organism>
<protein>
    <recommendedName>
        <fullName evidence="8">Abasic site processing protein</fullName>
        <ecNumber evidence="8">3.4.-.-</ecNumber>
    </recommendedName>
</protein>
<reference evidence="10 11" key="1">
    <citation type="submission" date="2015-07" db="EMBL/GenBank/DDBJ databases">
        <title>Genome analysis of myxobacterium Chondromyces crocatus Cm c5 reveals a high potential for natural compound synthesis and the genetic basis for the loss of fruiting body formation.</title>
        <authorList>
            <person name="Zaburannyi N."/>
            <person name="Bunk B."/>
            <person name="Maier J."/>
            <person name="Overmann J."/>
            <person name="Mueller R."/>
        </authorList>
    </citation>
    <scope>NUCLEOTIDE SEQUENCE [LARGE SCALE GENOMIC DNA]</scope>
    <source>
        <strain evidence="10 11">Cm c5</strain>
    </source>
</reference>
<dbReference type="RefSeq" id="WP_050428929.1">
    <property type="nucleotide sequence ID" value="NZ_CP012159.1"/>
</dbReference>
<feature type="region of interest" description="Disordered" evidence="9">
    <location>
        <begin position="55"/>
        <end position="85"/>
    </location>
</feature>
<evidence type="ECO:0000256" key="3">
    <source>
        <dbReference type="ARBA" id="ARBA00022763"/>
    </source>
</evidence>